<dbReference type="Gene3D" id="3.40.50.300">
    <property type="entry name" value="P-loop containing nucleotide triphosphate hydrolases"/>
    <property type="match status" value="2"/>
</dbReference>
<dbReference type="Proteomes" id="UP000319257">
    <property type="component" value="Unassembled WGS sequence"/>
</dbReference>
<dbReference type="PANTHER" id="PTHR19211">
    <property type="entry name" value="ATP-BINDING TRANSPORT PROTEIN-RELATED"/>
    <property type="match status" value="1"/>
</dbReference>
<evidence type="ECO:0000256" key="4">
    <source>
        <dbReference type="ARBA" id="ARBA00022490"/>
    </source>
</evidence>
<evidence type="ECO:0000313" key="11">
    <source>
        <dbReference type="Proteomes" id="UP000319257"/>
    </source>
</evidence>
<dbReference type="Gene3D" id="1.25.10.10">
    <property type="entry name" value="Leucine-rich Repeat Variant"/>
    <property type="match status" value="1"/>
</dbReference>
<feature type="region of interest" description="Disordered" evidence="8">
    <location>
        <begin position="1"/>
        <end position="26"/>
    </location>
</feature>
<evidence type="ECO:0000256" key="2">
    <source>
        <dbReference type="ARBA" id="ARBA00011054"/>
    </source>
</evidence>
<dbReference type="InterPro" id="IPR016024">
    <property type="entry name" value="ARM-type_fold"/>
</dbReference>
<dbReference type="PANTHER" id="PTHR19211:SF14">
    <property type="entry name" value="ATP-BINDING CASSETTE SUB-FAMILY F MEMBER 1"/>
    <property type="match status" value="1"/>
</dbReference>
<dbReference type="InterPro" id="IPR003593">
    <property type="entry name" value="AAA+_ATPase"/>
</dbReference>
<accession>A0A507BE46</accession>
<evidence type="ECO:0000256" key="1">
    <source>
        <dbReference type="ARBA" id="ARBA00004496"/>
    </source>
</evidence>
<comment type="subunit">
    <text evidence="3">Component of the NuA4 histone acetyltransferase complex.</text>
</comment>
<dbReference type="GO" id="GO:0016887">
    <property type="term" value="F:ATP hydrolysis activity"/>
    <property type="evidence" value="ECO:0007669"/>
    <property type="project" value="InterPro"/>
</dbReference>
<dbReference type="InterPro" id="IPR011989">
    <property type="entry name" value="ARM-like"/>
</dbReference>
<dbReference type="CDD" id="cd03221">
    <property type="entry name" value="ABCF_EF-3"/>
    <property type="match status" value="1"/>
</dbReference>
<feature type="domain" description="ABC transporter" evidence="9">
    <location>
        <begin position="728"/>
        <end position="1045"/>
    </location>
</feature>
<dbReference type="Gene3D" id="2.40.50.990">
    <property type="match status" value="1"/>
</dbReference>
<feature type="domain" description="ABC transporter" evidence="9">
    <location>
        <begin position="483"/>
        <end position="700"/>
    </location>
</feature>
<dbReference type="Pfam" id="PF24987">
    <property type="entry name" value="HEAT_EF3_N"/>
    <property type="match status" value="1"/>
</dbReference>
<dbReference type="InterPro" id="IPR003439">
    <property type="entry name" value="ABC_transporter-like_ATP-bd"/>
</dbReference>
<dbReference type="Pfam" id="PF00005">
    <property type="entry name" value="ABC_tran"/>
    <property type="match status" value="3"/>
</dbReference>
<sequence>MPHPVSPPMHPLPTVAKPGEPPPVPSQADISAILNTVFTAPTSNASIDASYGLCELFLNNPAVGFRGLQTYGVLAEIKKAASDKKSGLRRESAQNLLGAIFERFPPKQPVSEVILLLQDGGVVSTALDALSDKGSVVRDAAQYGLDALFGHLSPEALVVGLLPALVAYLEKKTGKWQGTVGALKLMQKMADKAKLEIGGTKEDALEKDILREAMGTKLARLIPIVEGGMHDLKADVEKQAVHTMNSLTTLLSNDDVAPRIPLLVDTLQHPSPQSLQKAIHALSQTTFVAVVTSPVLALLTPFLERSLNSPNTAQEVLRQTVVIVENLTKLVHDPIEARTFLPKLQPGVKSVVDRASLPEVRELATRAMNVMDKAMAMDKADVYERTVGDDVAKVLDVEIRKNGGLAGDLDTYKVLRPYICDMVAEDVNHRHITRIGARITPYLQGLMQNATAHSDVGAAVQQFYLEEDHRKYGVPEKEDDGEVEIVNADFSLAYGGMLLLSHTNLRLLKGHRYGLVGRNGAGKSTLMKSIAGGKLEGFPPQDVLRTCYVEHNQGEDADISILEFVSKDPTIAKEGQERIIQVLEEVGFTSGPEGRQSHKVGSLSGGWKMKLALARAMLQRADVLLLDEPTNHLDVANIKWLENYLKTHTDITSLIVSHDSGFLDEVTTDIYHYEPGKKLGHYKGNLAAFVEIKPEAKSYYTLSASQVQFKFPPPGILTGVKSSTRAIIRMSNVSYTYPKAPKPSLAEVSCQLSLSSRVAVIGPNGAGKSTLIKLLTGEVIPTTGKVEKHPNLRIGYIKQHALEHVEMHLEKTPNQYLQWRYAHGDDREVHMKQTRMVSDADRAQMEKFIDVGEGKGQRQIEALVGRQKYKKTFQYEVKWKNMLPKHNSQFSRETLLELGYDKLVQEFDDHEASREGLGYRELQPSVISKHFEDLGLDPEIANHNEIGSLSGGQKVKVVIAGAMWNNPHLLVLDEPTNFLDRDSLGGLAVAIRDFKGGVVMISHNEEFVGALASEQWHINDGRMTHKGQAAISMDRFEDGGSRPGSGLATPSNGFASPVPSSSVVSSAVQSAVNSGAEDNSEMKFRARKKKKKTKKELKEQEVRRRLRHIEWLNSPKGTPHPPDTDDEDN</sequence>
<evidence type="ECO:0000313" key="10">
    <source>
        <dbReference type="EMBL" id="TPX17596.1"/>
    </source>
</evidence>
<keyword evidence="6" id="KW-0547">Nucleotide-binding</keyword>
<gene>
    <name evidence="10" type="ORF">E0L32_012106</name>
</gene>
<proteinExistence type="inferred from homology"/>
<comment type="caution">
    <text evidence="10">The sequence shown here is derived from an EMBL/GenBank/DDBJ whole genome shotgun (WGS) entry which is preliminary data.</text>
</comment>
<dbReference type="RefSeq" id="XP_030999307.1">
    <property type="nucleotide sequence ID" value="XM_031134910.1"/>
</dbReference>
<comment type="subcellular location">
    <subcellularLocation>
        <location evidence="1">Cytoplasm</location>
    </subcellularLocation>
</comment>
<feature type="region of interest" description="Disordered" evidence="8">
    <location>
        <begin position="1035"/>
        <end position="1129"/>
    </location>
</feature>
<dbReference type="PROSITE" id="PS00211">
    <property type="entry name" value="ABC_TRANSPORTER_1"/>
    <property type="match status" value="2"/>
</dbReference>
<evidence type="ECO:0000256" key="6">
    <source>
        <dbReference type="ARBA" id="ARBA00022741"/>
    </source>
</evidence>
<dbReference type="SUPFAM" id="SSF52540">
    <property type="entry name" value="P-loop containing nucleoside triphosphate hydrolases"/>
    <property type="match status" value="2"/>
</dbReference>
<dbReference type="GO" id="GO:0005737">
    <property type="term" value="C:cytoplasm"/>
    <property type="evidence" value="ECO:0007669"/>
    <property type="project" value="UniProtKB-SubCell"/>
</dbReference>
<keyword evidence="11" id="KW-1185">Reference proteome</keyword>
<evidence type="ECO:0000256" key="5">
    <source>
        <dbReference type="ARBA" id="ARBA00022737"/>
    </source>
</evidence>
<evidence type="ECO:0000256" key="3">
    <source>
        <dbReference type="ARBA" id="ARBA00011353"/>
    </source>
</evidence>
<dbReference type="InterPro" id="IPR047038">
    <property type="entry name" value="eEF3_chromodomain-like_sf"/>
</dbReference>
<feature type="compositionally biased region" description="Low complexity" evidence="8">
    <location>
        <begin position="1055"/>
        <end position="1074"/>
    </location>
</feature>
<dbReference type="OrthoDB" id="2110130at2759"/>
<dbReference type="FunFam" id="3.40.50.300:FF:000193">
    <property type="entry name" value="Probable Elongation factor 3"/>
    <property type="match status" value="1"/>
</dbReference>
<dbReference type="STRING" id="1093900.A0A507BE46"/>
<dbReference type="InterPro" id="IPR050611">
    <property type="entry name" value="ABCF"/>
</dbReference>
<dbReference type="FunCoup" id="A0A507BE46">
    <property type="interactions" value="246"/>
</dbReference>
<dbReference type="InterPro" id="IPR000953">
    <property type="entry name" value="Chromo/chromo_shadow_dom"/>
</dbReference>
<name>A0A507BE46_9PEZI</name>
<evidence type="ECO:0000259" key="9">
    <source>
        <dbReference type="PROSITE" id="PS50893"/>
    </source>
</evidence>
<dbReference type="Pfam" id="PF24984">
    <property type="entry name" value="HEAT_EF3_GNC1"/>
    <property type="match status" value="1"/>
</dbReference>
<dbReference type="PROSITE" id="PS50893">
    <property type="entry name" value="ABC_TRANSPORTER_2"/>
    <property type="match status" value="2"/>
</dbReference>
<dbReference type="InterPro" id="IPR016197">
    <property type="entry name" value="Chromo-like_dom_sf"/>
</dbReference>
<comment type="similarity">
    <text evidence="2">Belongs to the ABC transporter superfamily. ABCF family. EF3 subfamily.</text>
</comment>
<dbReference type="FunFam" id="1.25.10.10:FF:000076">
    <property type="entry name" value="Elongation factor 3"/>
    <property type="match status" value="1"/>
</dbReference>
<dbReference type="InterPro" id="IPR015688">
    <property type="entry name" value="eEF3_ABC2_chromodomain-like"/>
</dbReference>
<dbReference type="EMBL" id="SKBQ01000136">
    <property type="protein sequence ID" value="TPX17596.1"/>
    <property type="molecule type" value="Genomic_DNA"/>
</dbReference>
<dbReference type="GeneID" id="41979553"/>
<reference evidence="10 11" key="1">
    <citation type="submission" date="2019-06" db="EMBL/GenBank/DDBJ databases">
        <title>Draft genome sequence of the filamentous fungus Phialemoniopsis curvata isolated from diesel fuel.</title>
        <authorList>
            <person name="Varaljay V.A."/>
            <person name="Lyon W.J."/>
            <person name="Crouch A.L."/>
            <person name="Drake C.E."/>
            <person name="Hollomon J.M."/>
            <person name="Nadeau L.J."/>
            <person name="Nunn H.S."/>
            <person name="Stevenson B.S."/>
            <person name="Bojanowski C.L."/>
            <person name="Crookes-Goodson W.J."/>
        </authorList>
    </citation>
    <scope>NUCLEOTIDE SEQUENCE [LARGE SCALE GENOMIC DNA]</scope>
    <source>
        <strain evidence="10 11">D216</strain>
    </source>
</reference>
<keyword evidence="4" id="KW-0963">Cytoplasm</keyword>
<organism evidence="10 11">
    <name type="scientific">Thyridium curvatum</name>
    <dbReference type="NCBI Taxonomy" id="1093900"/>
    <lineage>
        <taxon>Eukaryota</taxon>
        <taxon>Fungi</taxon>
        <taxon>Dikarya</taxon>
        <taxon>Ascomycota</taxon>
        <taxon>Pezizomycotina</taxon>
        <taxon>Sordariomycetes</taxon>
        <taxon>Sordariomycetidae</taxon>
        <taxon>Thyridiales</taxon>
        <taxon>Thyridiaceae</taxon>
        <taxon>Thyridium</taxon>
    </lineage>
</organism>
<dbReference type="AlphaFoldDB" id="A0A507BE46"/>
<keyword evidence="5" id="KW-0677">Repeat</keyword>
<dbReference type="GO" id="GO:0006338">
    <property type="term" value="P:chromatin remodeling"/>
    <property type="evidence" value="ECO:0007669"/>
    <property type="project" value="UniProtKB-ARBA"/>
</dbReference>
<dbReference type="SUPFAM" id="SSF48371">
    <property type="entry name" value="ARM repeat"/>
    <property type="match status" value="1"/>
</dbReference>
<keyword evidence="7" id="KW-0067">ATP-binding</keyword>
<dbReference type="FunFam" id="2.40.50.990:FF:000002">
    <property type="entry name" value="mRNA export factor elf1"/>
    <property type="match status" value="1"/>
</dbReference>
<evidence type="ECO:0000256" key="8">
    <source>
        <dbReference type="SAM" id="MobiDB-lite"/>
    </source>
</evidence>
<dbReference type="SUPFAM" id="SSF54160">
    <property type="entry name" value="Chromo domain-like"/>
    <property type="match status" value="1"/>
</dbReference>
<dbReference type="GO" id="GO:0006412">
    <property type="term" value="P:translation"/>
    <property type="evidence" value="ECO:0007669"/>
    <property type="project" value="UniProtKB-ARBA"/>
</dbReference>
<feature type="compositionally biased region" description="Pro residues" evidence="8">
    <location>
        <begin position="1"/>
        <end position="11"/>
    </location>
</feature>
<dbReference type="SMART" id="SM00382">
    <property type="entry name" value="AAA"/>
    <property type="match status" value="2"/>
</dbReference>
<dbReference type="InterPro" id="IPR027417">
    <property type="entry name" value="P-loop_NTPase"/>
</dbReference>
<dbReference type="CDD" id="cd18626">
    <property type="entry name" value="CD_eEF3"/>
    <property type="match status" value="1"/>
</dbReference>
<dbReference type="GO" id="GO:0005524">
    <property type="term" value="F:ATP binding"/>
    <property type="evidence" value="ECO:0007669"/>
    <property type="project" value="UniProtKB-KW"/>
</dbReference>
<dbReference type="InParanoid" id="A0A507BE46"/>
<protein>
    <recommendedName>
        <fullName evidence="9">ABC transporter domain-containing protein</fullName>
    </recommendedName>
</protein>
<evidence type="ECO:0000256" key="7">
    <source>
        <dbReference type="ARBA" id="ARBA00022840"/>
    </source>
</evidence>
<dbReference type="SMART" id="SM00298">
    <property type="entry name" value="CHROMO"/>
    <property type="match status" value="1"/>
</dbReference>
<dbReference type="InterPro" id="IPR017871">
    <property type="entry name" value="ABC_transporter-like_CS"/>
</dbReference>
<feature type="compositionally biased region" description="Basic residues" evidence="8">
    <location>
        <begin position="1085"/>
        <end position="1095"/>
    </location>
</feature>